<dbReference type="InterPro" id="IPR050121">
    <property type="entry name" value="Cytochrome_P450_monoxygenase"/>
</dbReference>
<evidence type="ECO:0000256" key="3">
    <source>
        <dbReference type="ARBA" id="ARBA00022617"/>
    </source>
</evidence>
<accession>A0ABR3XQI6</accession>
<protein>
    <recommendedName>
        <fullName evidence="10">Cytochrome P450</fullName>
    </recommendedName>
</protein>
<dbReference type="PANTHER" id="PTHR24305">
    <property type="entry name" value="CYTOCHROME P450"/>
    <property type="match status" value="1"/>
</dbReference>
<reference evidence="8 9" key="1">
    <citation type="journal article" date="2024" name="IMA Fungus">
        <title>IMA Genome - F19 : A genome assembly and annotation guide to empower mycologists, including annotated draft genome sequences of Ceratocystis pirilliformis, Diaporthe australafricana, Fusarium ophioides, Paecilomyces lecythidis, and Sporothrix stenoceras.</title>
        <authorList>
            <person name="Aylward J."/>
            <person name="Wilson A.M."/>
            <person name="Visagie C.M."/>
            <person name="Spraker J."/>
            <person name="Barnes I."/>
            <person name="Buitendag C."/>
            <person name="Ceriani C."/>
            <person name="Del Mar Angel L."/>
            <person name="du Plessis D."/>
            <person name="Fuchs T."/>
            <person name="Gasser K."/>
            <person name="Kramer D."/>
            <person name="Li W."/>
            <person name="Munsamy K."/>
            <person name="Piso A."/>
            <person name="Price J.L."/>
            <person name="Sonnekus B."/>
            <person name="Thomas C."/>
            <person name="van der Nest A."/>
            <person name="van Dijk A."/>
            <person name="van Heerden A."/>
            <person name="van Vuuren N."/>
            <person name="Yilmaz N."/>
            <person name="Duong T.A."/>
            <person name="van der Merwe N.A."/>
            <person name="Wingfield M.J."/>
            <person name="Wingfield B.D."/>
        </authorList>
    </citation>
    <scope>NUCLEOTIDE SEQUENCE [LARGE SCALE GENOMIC DNA]</scope>
    <source>
        <strain evidence="8 9">CMW 18300</strain>
    </source>
</reference>
<evidence type="ECO:0000256" key="6">
    <source>
        <dbReference type="ARBA" id="ARBA00023004"/>
    </source>
</evidence>
<dbReference type="SUPFAM" id="SSF48264">
    <property type="entry name" value="Cytochrome P450"/>
    <property type="match status" value="1"/>
</dbReference>
<dbReference type="InterPro" id="IPR001128">
    <property type="entry name" value="Cyt_P450"/>
</dbReference>
<dbReference type="Pfam" id="PF00067">
    <property type="entry name" value="p450"/>
    <property type="match status" value="1"/>
</dbReference>
<organism evidence="8 9">
    <name type="scientific">Diaporthe australafricana</name>
    <dbReference type="NCBI Taxonomy" id="127596"/>
    <lineage>
        <taxon>Eukaryota</taxon>
        <taxon>Fungi</taxon>
        <taxon>Dikarya</taxon>
        <taxon>Ascomycota</taxon>
        <taxon>Pezizomycotina</taxon>
        <taxon>Sordariomycetes</taxon>
        <taxon>Sordariomycetidae</taxon>
        <taxon>Diaporthales</taxon>
        <taxon>Diaporthaceae</taxon>
        <taxon>Diaporthe</taxon>
    </lineage>
</organism>
<dbReference type="PRINTS" id="PR00463">
    <property type="entry name" value="EP450I"/>
</dbReference>
<proteinExistence type="predicted"/>
<name>A0ABR3XQI6_9PEZI</name>
<dbReference type="PRINTS" id="PR00385">
    <property type="entry name" value="P450"/>
</dbReference>
<keyword evidence="9" id="KW-1185">Reference proteome</keyword>
<dbReference type="Proteomes" id="UP001583177">
    <property type="component" value="Unassembled WGS sequence"/>
</dbReference>
<evidence type="ECO:0008006" key="10">
    <source>
        <dbReference type="Google" id="ProtNLM"/>
    </source>
</evidence>
<evidence type="ECO:0000256" key="2">
    <source>
        <dbReference type="ARBA" id="ARBA00005179"/>
    </source>
</evidence>
<keyword evidence="7" id="KW-0503">Monooxygenase</keyword>
<dbReference type="PANTHER" id="PTHR24305:SF107">
    <property type="entry name" value="P450, PUTATIVE (EUROFUNG)-RELATED"/>
    <property type="match status" value="1"/>
</dbReference>
<evidence type="ECO:0000256" key="5">
    <source>
        <dbReference type="ARBA" id="ARBA00023002"/>
    </source>
</evidence>
<keyword evidence="5" id="KW-0560">Oxidoreductase</keyword>
<dbReference type="EMBL" id="JAWRVE010000012">
    <property type="protein sequence ID" value="KAL1878251.1"/>
    <property type="molecule type" value="Genomic_DNA"/>
</dbReference>
<evidence type="ECO:0000256" key="1">
    <source>
        <dbReference type="ARBA" id="ARBA00001971"/>
    </source>
</evidence>
<evidence type="ECO:0000313" key="9">
    <source>
        <dbReference type="Proteomes" id="UP001583177"/>
    </source>
</evidence>
<dbReference type="CDD" id="cd11051">
    <property type="entry name" value="CYP59-like"/>
    <property type="match status" value="1"/>
</dbReference>
<dbReference type="Gene3D" id="1.10.630.10">
    <property type="entry name" value="Cytochrome P450"/>
    <property type="match status" value="1"/>
</dbReference>
<keyword evidence="3" id="KW-0349">Heme</keyword>
<evidence type="ECO:0000256" key="7">
    <source>
        <dbReference type="ARBA" id="ARBA00023033"/>
    </source>
</evidence>
<comment type="cofactor">
    <cofactor evidence="1">
        <name>heme</name>
        <dbReference type="ChEBI" id="CHEBI:30413"/>
    </cofactor>
</comment>
<evidence type="ECO:0000256" key="4">
    <source>
        <dbReference type="ARBA" id="ARBA00022723"/>
    </source>
</evidence>
<gene>
    <name evidence="8" type="ORF">Daus18300_002169</name>
</gene>
<evidence type="ECO:0000313" key="8">
    <source>
        <dbReference type="EMBL" id="KAL1878251.1"/>
    </source>
</evidence>
<sequence length="504" mass="57594">MPPWSPIFGHLLTVPPVQKLLPEDSHQPDTFETLCRAHEKADGDSIIYLDMWPFADPMMVICSPMLAVQACQEHELPKPPILHAFFNPLAGGENLFTMNGPAWKTSRALFNPGFSASYVLQQAPHIVDEAQVYVDILREHAHKGEMFSLDDVTCWYMMDVVAALTLGSRLNSQRQTNSLASALRRQIRWHVLDNEWNLFIRWNPARPFVQWYNSYQMNSYISKELDKRYAEWTEDEAAASSCSIIHLTLAGFMAQQKTKPRSKSLDPAFKSWAIAQIRLFLFVGHDSTASTICYCFYLLQSHPEALAKLRSEHDEVFGTNLAQAADEMRNQPQLLNQLPWTTAVIKETMRLFPPASAMRGGLPGVCLQDNKGNMYPTEGTNMWILHSALQRNPKYWPDPMEFRPERWLVEPGDPLYPVKGSWRPFEQGSRNCLGQALAMLDIKITLALTVREFEISHAYEEWDHLHPTNKVKNVHGERAYQTQKGGAHPADGYPCRVRLRKTQT</sequence>
<comment type="pathway">
    <text evidence="2">Secondary metabolite biosynthesis.</text>
</comment>
<keyword evidence="4" id="KW-0479">Metal-binding</keyword>
<dbReference type="InterPro" id="IPR002401">
    <property type="entry name" value="Cyt_P450_E_grp-I"/>
</dbReference>
<keyword evidence="6" id="KW-0408">Iron</keyword>
<dbReference type="InterPro" id="IPR036396">
    <property type="entry name" value="Cyt_P450_sf"/>
</dbReference>
<comment type="caution">
    <text evidence="8">The sequence shown here is derived from an EMBL/GenBank/DDBJ whole genome shotgun (WGS) entry which is preliminary data.</text>
</comment>